<organism evidence="1 2">
    <name type="scientific">Veronia pacifica</name>
    <dbReference type="NCBI Taxonomy" id="1080227"/>
    <lineage>
        <taxon>Bacteria</taxon>
        <taxon>Pseudomonadati</taxon>
        <taxon>Pseudomonadota</taxon>
        <taxon>Gammaproteobacteria</taxon>
        <taxon>Vibrionales</taxon>
        <taxon>Vibrionaceae</taxon>
        <taxon>Veronia</taxon>
    </lineage>
</organism>
<comment type="caution">
    <text evidence="1">The sequence shown here is derived from an EMBL/GenBank/DDBJ whole genome shotgun (WGS) entry which is preliminary data.</text>
</comment>
<proteinExistence type="predicted"/>
<accession>A0A1C3EEZ8</accession>
<dbReference type="STRING" id="1080227.A8L45_14985"/>
<dbReference type="EMBL" id="LYBM01000029">
    <property type="protein sequence ID" value="ODA31799.1"/>
    <property type="molecule type" value="Genomic_DNA"/>
</dbReference>
<dbReference type="AlphaFoldDB" id="A0A1C3EEZ8"/>
<protein>
    <submittedName>
        <fullName evidence="1">Uncharacterized protein</fullName>
    </submittedName>
</protein>
<sequence>MSVWPKYSKHQNLIYFLCFYARKVIKSFRSKGSGIVNQFGGMSVTATGQLKVGITFNAITFTFFYIYQSVSVADAFFSIQFGAGDISCSAGGKSRGRLHIKPSIVKHHLGSLVKISWTECNEY</sequence>
<keyword evidence="2" id="KW-1185">Reference proteome</keyword>
<dbReference type="Proteomes" id="UP000094936">
    <property type="component" value="Unassembled WGS sequence"/>
</dbReference>
<gene>
    <name evidence="1" type="ORF">A8L45_14985</name>
</gene>
<name>A0A1C3EEZ8_9GAMM</name>
<reference evidence="1 2" key="1">
    <citation type="submission" date="2016-05" db="EMBL/GenBank/DDBJ databases">
        <title>Genomic Taxonomy of the Vibrionaceae.</title>
        <authorList>
            <person name="Gomez-Gil B."/>
            <person name="Enciso-Ibarra J."/>
        </authorList>
    </citation>
    <scope>NUCLEOTIDE SEQUENCE [LARGE SCALE GENOMIC DNA]</scope>
    <source>
        <strain evidence="1 2">CAIM 1920</strain>
    </source>
</reference>
<evidence type="ECO:0000313" key="1">
    <source>
        <dbReference type="EMBL" id="ODA31799.1"/>
    </source>
</evidence>
<evidence type="ECO:0000313" key="2">
    <source>
        <dbReference type="Proteomes" id="UP000094936"/>
    </source>
</evidence>